<dbReference type="EMBL" id="LT984814">
    <property type="protein sequence ID" value="SPD67077.1"/>
    <property type="molecule type" value="Genomic_DNA"/>
</dbReference>
<keyword evidence="3" id="KW-0614">Plasmid</keyword>
<proteinExistence type="predicted"/>
<dbReference type="GO" id="GO:0008410">
    <property type="term" value="F:CoA-transferase activity"/>
    <property type="evidence" value="ECO:0007669"/>
    <property type="project" value="TreeGrafter"/>
</dbReference>
<dbReference type="SUPFAM" id="SSF89796">
    <property type="entry name" value="CoA-transferase family III (CaiB/BaiF)"/>
    <property type="match status" value="1"/>
</dbReference>
<dbReference type="Proteomes" id="UP000254259">
    <property type="component" value="Plasmid CBM2636_mp"/>
</dbReference>
<evidence type="ECO:0000313" key="3">
    <source>
        <dbReference type="EMBL" id="SPD67077.1"/>
    </source>
</evidence>
<evidence type="ECO:0000256" key="2">
    <source>
        <dbReference type="SAM" id="MobiDB-lite"/>
    </source>
</evidence>
<dbReference type="Pfam" id="PF02515">
    <property type="entry name" value="CoA_transf_3"/>
    <property type="match status" value="1"/>
</dbReference>
<dbReference type="Gene3D" id="3.30.1540.10">
    <property type="entry name" value="formyl-coa transferase, domain 3"/>
    <property type="match status" value="1"/>
</dbReference>
<feature type="region of interest" description="Disordered" evidence="2">
    <location>
        <begin position="47"/>
        <end position="67"/>
    </location>
</feature>
<dbReference type="InterPro" id="IPR023606">
    <property type="entry name" value="CoA-Trfase_III_dom_1_sf"/>
</dbReference>
<dbReference type="AlphaFoldDB" id="A0A976APW1"/>
<dbReference type="InterPro" id="IPR003673">
    <property type="entry name" value="CoA-Trfase_fam_III"/>
</dbReference>
<organism evidence="3 4">
    <name type="scientific">Cupriavidus taiwanensis</name>
    <dbReference type="NCBI Taxonomy" id="164546"/>
    <lineage>
        <taxon>Bacteria</taxon>
        <taxon>Pseudomonadati</taxon>
        <taxon>Pseudomonadota</taxon>
        <taxon>Betaproteobacteria</taxon>
        <taxon>Burkholderiales</taxon>
        <taxon>Burkholderiaceae</taxon>
        <taxon>Cupriavidus</taxon>
    </lineage>
</organism>
<gene>
    <name evidence="3" type="ORF">CBM2636_MP10713</name>
</gene>
<geneLocation type="plasmid" evidence="4">
    <name>cbm2636_mp</name>
</geneLocation>
<reference evidence="3 4" key="1">
    <citation type="submission" date="2018-01" db="EMBL/GenBank/DDBJ databases">
        <authorList>
            <person name="Clerissi C."/>
        </authorList>
    </citation>
    <scope>NUCLEOTIDE SEQUENCE [LARGE SCALE GENOMIC DNA]</scope>
    <source>
        <strain evidence="3">Cupriavidus taiwanensis SWF 66322</strain>
        <plasmid evidence="4">cbm2636_mp</plasmid>
    </source>
</reference>
<sequence length="414" mass="44281">MTAGQAPVRGALAGVRVLDLSRILAGPWCAQNLADLGAEVIKVERPGAGDDTRSWGPPWLPGADGQPSRDATYFAGANRGKQSVTLDIASPQGQQIVRELAAKSQIVLENYKVGDLKRYGLDYDSLKAVNPALVYCSITGYGQTGPSAHKPGYDFIFQGLGGLMSVTGERDDLPGGGPQKVGVAVVDMLTGMYATVAVLAALRHAERTGEGQHIDMALLDAVVAVGATPIIAQRVTGQAMPRYGNAHANMVPYHVFATADGYMIVAAGNDGQWQAYCRGVERPDLAADERFATGPGRIIHRDTLVPLLEAHMRTRPTAHWVQALEAQGIPCGPINDYGQVLEDPQVRHRELQVDLVRDDGSLCPTVKSPLRLSATPVQYDAPPPRLGQHTEQVLQTVLGLSAERIARLREQGVV</sequence>
<dbReference type="PANTHER" id="PTHR48207">
    <property type="entry name" value="SUCCINATE--HYDROXYMETHYLGLUTARATE COA-TRANSFERASE"/>
    <property type="match status" value="1"/>
</dbReference>
<keyword evidence="1" id="KW-0808">Transferase</keyword>
<protein>
    <submittedName>
        <fullName evidence="3">Crotonobetainyl-CoA:carnitine CoA-transferase CaiB</fullName>
    </submittedName>
</protein>
<accession>A0A976APW1</accession>
<evidence type="ECO:0000313" key="4">
    <source>
        <dbReference type="Proteomes" id="UP000254259"/>
    </source>
</evidence>
<dbReference type="InterPro" id="IPR050483">
    <property type="entry name" value="CoA-transferase_III_domain"/>
</dbReference>
<dbReference type="PANTHER" id="PTHR48207:SF3">
    <property type="entry name" value="SUCCINATE--HYDROXYMETHYLGLUTARATE COA-TRANSFERASE"/>
    <property type="match status" value="1"/>
</dbReference>
<dbReference type="InterPro" id="IPR044855">
    <property type="entry name" value="CoA-Trfase_III_dom3_sf"/>
</dbReference>
<evidence type="ECO:0000256" key="1">
    <source>
        <dbReference type="ARBA" id="ARBA00022679"/>
    </source>
</evidence>
<dbReference type="Gene3D" id="3.40.50.10540">
    <property type="entry name" value="Crotonobetainyl-coa:carnitine coa-transferase, domain 1"/>
    <property type="match status" value="1"/>
</dbReference>
<name>A0A976APW1_9BURK</name>
<dbReference type="RefSeq" id="WP_115712567.1">
    <property type="nucleotide sequence ID" value="NZ_JAQOLH010000012.1"/>
</dbReference>